<dbReference type="GO" id="GO:0016491">
    <property type="term" value="F:oxidoreductase activity"/>
    <property type="evidence" value="ECO:0007669"/>
    <property type="project" value="TreeGrafter"/>
</dbReference>
<dbReference type="InterPro" id="IPR036291">
    <property type="entry name" value="NAD(P)-bd_dom_sf"/>
</dbReference>
<dbReference type="GO" id="GO:0008202">
    <property type="term" value="P:steroid metabolic process"/>
    <property type="evidence" value="ECO:0007669"/>
    <property type="project" value="TreeGrafter"/>
</dbReference>
<gene>
    <name evidence="3" type="primary">LOC117314315</name>
</gene>
<reference evidence="2" key="1">
    <citation type="submission" date="2024-06" db="UniProtKB">
        <authorList>
            <consortium name="RefSeq"/>
        </authorList>
    </citation>
    <scope>NUCLEOTIDE SEQUENCE [LARGE SCALE GENOMIC DNA]</scope>
</reference>
<accession>A0A6J3S8K6</accession>
<organism evidence="2 3">
    <name type="scientific">Tursiops truncatus</name>
    <name type="common">Atlantic bottle-nosed dolphin</name>
    <name type="synonym">Delphinus truncatus</name>
    <dbReference type="NCBI Taxonomy" id="9739"/>
    <lineage>
        <taxon>Eukaryota</taxon>
        <taxon>Metazoa</taxon>
        <taxon>Chordata</taxon>
        <taxon>Craniata</taxon>
        <taxon>Vertebrata</taxon>
        <taxon>Euteleostomi</taxon>
        <taxon>Mammalia</taxon>
        <taxon>Eutheria</taxon>
        <taxon>Laurasiatheria</taxon>
        <taxon>Artiodactyla</taxon>
        <taxon>Whippomorpha</taxon>
        <taxon>Cetacea</taxon>
        <taxon>Odontoceti</taxon>
        <taxon>Delphinidae</taxon>
        <taxon>Tursiops</taxon>
    </lineage>
</organism>
<dbReference type="AlphaFoldDB" id="A0A6J3S8K6"/>
<dbReference type="Gene3D" id="3.40.50.720">
    <property type="entry name" value="NAD(P)-binding Rossmann-like Domain"/>
    <property type="match status" value="1"/>
</dbReference>
<dbReference type="PANTHER" id="PTHR43313">
    <property type="entry name" value="SHORT-CHAIN DEHYDROGENASE/REDUCTASE FAMILY 9C"/>
    <property type="match status" value="1"/>
</dbReference>
<dbReference type="RefSeq" id="XP_033723183.1">
    <property type="nucleotide sequence ID" value="XM_033867292.1"/>
</dbReference>
<dbReference type="SUPFAM" id="SSF51735">
    <property type="entry name" value="NAD(P)-binding Rossmann-fold domains"/>
    <property type="match status" value="1"/>
</dbReference>
<dbReference type="Proteomes" id="UP000245320">
    <property type="component" value="Chromosome 11"/>
</dbReference>
<comment type="similarity">
    <text evidence="1">Belongs to the short-chain dehydrogenases/reductases (SDR) family.</text>
</comment>
<reference evidence="3" key="2">
    <citation type="submission" date="2025-08" db="UniProtKB">
        <authorList>
            <consortium name="RefSeq"/>
        </authorList>
    </citation>
    <scope>IDENTIFICATION</scope>
    <source>
        <tissue evidence="3">Spleen</tissue>
    </source>
</reference>
<dbReference type="OrthoDB" id="294295at2759"/>
<protein>
    <submittedName>
        <fullName evidence="3">Retinol dehydrogenase 16-like</fullName>
    </submittedName>
</protein>
<evidence type="ECO:0000256" key="1">
    <source>
        <dbReference type="ARBA" id="ARBA00006484"/>
    </source>
</evidence>
<name>A0A6J3S8K6_TURTR</name>
<sequence>MWLYLAVLVGLYYLLRWYRERQVVSLLQDKFVFITGCDSGFGNPLARQLDLRGLRVLHACLTEQGAEQLRNQTSDRLETVILDVTKTESITAATKWVKEHVRDRGLWGLVNNTAISMSTVPSVWLTNQDFVKILDVYLLGVIKVTLSLLSLVRKARGRVVNVSSVTGRVKELSYFGVKEEMIVPGYFKTFVTSPEAISRGLQAAWDQASSEVKELYAETFLASGFF</sequence>
<evidence type="ECO:0000313" key="2">
    <source>
        <dbReference type="Proteomes" id="UP000245320"/>
    </source>
</evidence>
<dbReference type="PRINTS" id="PR00081">
    <property type="entry name" value="GDHRDH"/>
</dbReference>
<dbReference type="InParanoid" id="A0A6J3S8K6"/>
<dbReference type="Pfam" id="PF00106">
    <property type="entry name" value="adh_short"/>
    <property type="match status" value="1"/>
</dbReference>
<dbReference type="GeneID" id="117314315"/>
<keyword evidence="2" id="KW-1185">Reference proteome</keyword>
<dbReference type="PANTHER" id="PTHR43313:SF11">
    <property type="entry name" value="RETINOL DEHYDROGENASE 16"/>
    <property type="match status" value="1"/>
</dbReference>
<evidence type="ECO:0000313" key="3">
    <source>
        <dbReference type="RefSeq" id="XP_033723183.1"/>
    </source>
</evidence>
<proteinExistence type="inferred from homology"/>
<dbReference type="InterPro" id="IPR002347">
    <property type="entry name" value="SDR_fam"/>
</dbReference>